<evidence type="ECO:0000313" key="1">
    <source>
        <dbReference type="EMBL" id="KAK6634259.1"/>
    </source>
</evidence>
<organism evidence="1 2">
    <name type="scientific">Polyplax serrata</name>
    <name type="common">Common mouse louse</name>
    <dbReference type="NCBI Taxonomy" id="468196"/>
    <lineage>
        <taxon>Eukaryota</taxon>
        <taxon>Metazoa</taxon>
        <taxon>Ecdysozoa</taxon>
        <taxon>Arthropoda</taxon>
        <taxon>Hexapoda</taxon>
        <taxon>Insecta</taxon>
        <taxon>Pterygota</taxon>
        <taxon>Neoptera</taxon>
        <taxon>Paraneoptera</taxon>
        <taxon>Psocodea</taxon>
        <taxon>Troctomorpha</taxon>
        <taxon>Phthiraptera</taxon>
        <taxon>Anoplura</taxon>
        <taxon>Polyplacidae</taxon>
        <taxon>Polyplax</taxon>
    </lineage>
</organism>
<dbReference type="EMBL" id="JAWJWF010000004">
    <property type="protein sequence ID" value="KAK6634259.1"/>
    <property type="molecule type" value="Genomic_DNA"/>
</dbReference>
<evidence type="ECO:0000313" key="2">
    <source>
        <dbReference type="Proteomes" id="UP001359485"/>
    </source>
</evidence>
<name>A0ABR1B431_POLSC</name>
<protein>
    <submittedName>
        <fullName evidence="1">Uncharacterized protein</fullName>
    </submittedName>
</protein>
<dbReference type="Proteomes" id="UP001359485">
    <property type="component" value="Unassembled WGS sequence"/>
</dbReference>
<sequence length="79" mass="8579">MAGGRKCRLISPETQLISRVLSLVIWSDEFRRRIPPWESAEKKKNRKGMAAAAAAAVAAAAAAEEEEELEDGEISSLPL</sequence>
<reference evidence="1 2" key="1">
    <citation type="submission" date="2023-09" db="EMBL/GenBank/DDBJ databases">
        <title>Genomes of two closely related lineages of the louse Polyplax serrata with different host specificities.</title>
        <authorList>
            <person name="Martinu J."/>
            <person name="Tarabai H."/>
            <person name="Stefka J."/>
            <person name="Hypsa V."/>
        </authorList>
    </citation>
    <scope>NUCLEOTIDE SEQUENCE [LARGE SCALE GENOMIC DNA]</scope>
    <source>
        <strain evidence="1">98ZLc_SE</strain>
    </source>
</reference>
<accession>A0ABR1B431</accession>
<comment type="caution">
    <text evidence="1">The sequence shown here is derived from an EMBL/GenBank/DDBJ whole genome shotgun (WGS) entry which is preliminary data.</text>
</comment>
<gene>
    <name evidence="1" type="ORF">RUM44_004870</name>
</gene>
<proteinExistence type="predicted"/>
<keyword evidence="2" id="KW-1185">Reference proteome</keyword>